<reference evidence="2" key="2">
    <citation type="submission" date="2018-05" db="EMBL/GenBank/DDBJ databases">
        <title>OmerRS3 (Oryza meridionalis Reference Sequence Version 3).</title>
        <authorList>
            <person name="Zhang J."/>
            <person name="Kudrna D."/>
            <person name="Lee S."/>
            <person name="Talag J."/>
            <person name="Welchert J."/>
            <person name="Wing R.A."/>
        </authorList>
    </citation>
    <scope>NUCLEOTIDE SEQUENCE [LARGE SCALE GENOMIC DNA]</scope>
    <source>
        <strain evidence="2">cv. OR44</strain>
    </source>
</reference>
<keyword evidence="3" id="KW-1185">Reference proteome</keyword>
<accession>A0A0E0CKB5</accession>
<dbReference type="Proteomes" id="UP000008021">
    <property type="component" value="Chromosome 2"/>
</dbReference>
<sequence length="90" mass="9676">METASFRAVAQVIVVIRSAAARTSAAARVIGLFDIYGEEERDWRHRCGEGKGSGGEGAAEESGATGRERGRREGRGRRSLRWGIGGENVN</sequence>
<dbReference type="HOGENOM" id="CLU_2444553_0_0_1"/>
<feature type="region of interest" description="Disordered" evidence="1">
    <location>
        <begin position="46"/>
        <end position="90"/>
    </location>
</feature>
<protein>
    <submittedName>
        <fullName evidence="2">Uncharacterized protein</fullName>
    </submittedName>
</protein>
<organism evidence="2">
    <name type="scientific">Oryza meridionalis</name>
    <dbReference type="NCBI Taxonomy" id="40149"/>
    <lineage>
        <taxon>Eukaryota</taxon>
        <taxon>Viridiplantae</taxon>
        <taxon>Streptophyta</taxon>
        <taxon>Embryophyta</taxon>
        <taxon>Tracheophyta</taxon>
        <taxon>Spermatophyta</taxon>
        <taxon>Magnoliopsida</taxon>
        <taxon>Liliopsida</taxon>
        <taxon>Poales</taxon>
        <taxon>Poaceae</taxon>
        <taxon>BOP clade</taxon>
        <taxon>Oryzoideae</taxon>
        <taxon>Oryzeae</taxon>
        <taxon>Oryzinae</taxon>
        <taxon>Oryza</taxon>
    </lineage>
</organism>
<proteinExistence type="predicted"/>
<evidence type="ECO:0000313" key="3">
    <source>
        <dbReference type="Proteomes" id="UP000008021"/>
    </source>
</evidence>
<name>A0A0E0CKB5_9ORYZ</name>
<dbReference type="Gramene" id="OMERI02G16050.1">
    <property type="protein sequence ID" value="OMERI02G16050.1"/>
    <property type="gene ID" value="OMERI02G16050"/>
</dbReference>
<evidence type="ECO:0000313" key="2">
    <source>
        <dbReference type="EnsemblPlants" id="OMERI02G16050.1"/>
    </source>
</evidence>
<reference evidence="2" key="1">
    <citation type="submission" date="2015-04" db="UniProtKB">
        <authorList>
            <consortium name="EnsemblPlants"/>
        </authorList>
    </citation>
    <scope>IDENTIFICATION</scope>
</reference>
<dbReference type="AlphaFoldDB" id="A0A0E0CKB5"/>
<evidence type="ECO:0000256" key="1">
    <source>
        <dbReference type="SAM" id="MobiDB-lite"/>
    </source>
</evidence>
<dbReference type="EnsemblPlants" id="OMERI02G16050.1">
    <property type="protein sequence ID" value="OMERI02G16050.1"/>
    <property type="gene ID" value="OMERI02G16050"/>
</dbReference>